<dbReference type="KEGG" id="bpf:BpOF4_17300"/>
<organism evidence="5 6">
    <name type="scientific">Alkalihalophilus pseudofirmus (strain ATCC BAA-2126 / JCM 17055 / OF4)</name>
    <name type="common">Bacillus pseudofirmus</name>
    <dbReference type="NCBI Taxonomy" id="398511"/>
    <lineage>
        <taxon>Bacteria</taxon>
        <taxon>Bacillati</taxon>
        <taxon>Bacillota</taxon>
        <taxon>Bacilli</taxon>
        <taxon>Bacillales</taxon>
        <taxon>Bacillaceae</taxon>
        <taxon>Alkalihalophilus</taxon>
    </lineage>
</organism>
<dbReference type="Pfam" id="PF04740">
    <property type="entry name" value="LXG"/>
    <property type="match status" value="1"/>
</dbReference>
<sequence>MKTLDVSGLHSGIDEIKTKIEHQQEQLKQIETSVMGIVRLSDSLKGEGGTAIRRFYQVCHLPFIHYLTGTLAQYEHLLMQMKSSLQALEPASNGRIQESFLEQEVENGLKQVELVTTALTNQTNATMQKVQDIVYLKPLQDDEVRQYVQKAKQEKDQTREQLHQFDYEQSAALGSVEANVNIMKSYTQNLSSMFQRQGSDIVNFSLNSLSYQASYTMLKPNLSNKQHQHYQIINQMNQPTYLRNTGMQQSLGFDKWVNPSCPRPDTINQSTVVQDQPPWWEKASNKIIDSAKSAGNKIVDGAKTTARVVNENSREISSAILDFTPILGNVKAGYEATHGVDPITKRELEDWEQTLMIAAVLGGGFVKAGVRGTRGVKSVGFTGKENFNRKEALQAAKDLAGVPRSQQPLRQWQVGDNINMKGGNFKNYEFSSNPTHHGRYFEYETPQGKRVIVEHINDGRMHTHAGKPKDGANPFNYDFKKERYSNIYGSNKDHHIYYKK</sequence>
<dbReference type="PROSITE" id="PS51756">
    <property type="entry name" value="LXG"/>
    <property type="match status" value="1"/>
</dbReference>
<evidence type="ECO:0000313" key="6">
    <source>
        <dbReference type="Proteomes" id="UP000001544"/>
    </source>
</evidence>
<keyword evidence="6" id="KW-1185">Reference proteome</keyword>
<dbReference type="GO" id="GO:0005576">
    <property type="term" value="C:extracellular region"/>
    <property type="evidence" value="ECO:0007669"/>
    <property type="project" value="UniProtKB-SubCell"/>
</dbReference>
<feature type="domain" description="LXG" evidence="4">
    <location>
        <begin position="1"/>
        <end position="235"/>
    </location>
</feature>
<dbReference type="HOGENOM" id="CLU_544761_0_0_9"/>
<dbReference type="Pfam" id="PF14449">
    <property type="entry name" value="PT-TG"/>
    <property type="match status" value="1"/>
</dbReference>
<gene>
    <name evidence="5" type="ordered locus">BpOF4_17300</name>
</gene>
<evidence type="ECO:0000256" key="2">
    <source>
        <dbReference type="ARBA" id="ARBA00022525"/>
    </source>
</evidence>
<proteinExistence type="inferred from homology"/>
<evidence type="ECO:0000313" key="5">
    <source>
        <dbReference type="EMBL" id="ADC51501.1"/>
    </source>
</evidence>
<reference evidence="5 6" key="1">
    <citation type="journal article" date="2011" name="Environ. Microbiol.">
        <title>Genome of alkaliphilic Bacillus pseudofirmus OF4 reveals adaptations that support the ability to grow in an external pH range from 7.5 to 11.4.</title>
        <authorList>
            <person name="Janto B."/>
            <person name="Ahmed A."/>
            <person name="Ito M."/>
            <person name="Liu J."/>
            <person name="Hicks D.B."/>
            <person name="Pagni S."/>
            <person name="Fackelmayer O.J."/>
            <person name="Smith T.A."/>
            <person name="Earl J."/>
            <person name="Elbourne L.D."/>
            <person name="Hassan K."/>
            <person name="Paulsen I.T."/>
            <person name="Kolsto A.B."/>
            <person name="Tourasse N.J."/>
            <person name="Ehrlich G.D."/>
            <person name="Boissy R."/>
            <person name="Ivey D.M."/>
            <person name="Li G."/>
            <person name="Xue Y."/>
            <person name="Ma Y."/>
            <person name="Hu F.Z."/>
            <person name="Krulwich T.A."/>
        </authorList>
    </citation>
    <scope>NUCLEOTIDE SEQUENCE [LARGE SCALE GENOMIC DNA]</scope>
    <source>
        <strain evidence="6">ATCC BAA-2126 / JCM 17055 / OF4</strain>
    </source>
</reference>
<protein>
    <recommendedName>
        <fullName evidence="4">LXG domain-containing protein</fullName>
    </recommendedName>
</protein>
<comment type="subcellular location">
    <subcellularLocation>
        <location evidence="1">Secreted</location>
    </subcellularLocation>
</comment>
<dbReference type="RefSeq" id="WP_012958863.1">
    <property type="nucleotide sequence ID" value="NC_013791.2"/>
</dbReference>
<dbReference type="Proteomes" id="UP000001544">
    <property type="component" value="Chromosome"/>
</dbReference>
<dbReference type="AlphaFoldDB" id="D3FRB0"/>
<keyword evidence="2" id="KW-0964">Secreted</keyword>
<dbReference type="InterPro" id="IPR006829">
    <property type="entry name" value="LXG_dom"/>
</dbReference>
<dbReference type="EMBL" id="CP001878">
    <property type="protein sequence ID" value="ADC51501.1"/>
    <property type="molecule type" value="Genomic_DNA"/>
</dbReference>
<evidence type="ECO:0000256" key="1">
    <source>
        <dbReference type="ARBA" id="ARBA00004613"/>
    </source>
</evidence>
<dbReference type="InterPro" id="IPR027797">
    <property type="entry name" value="PT-TG_dom"/>
</dbReference>
<dbReference type="eggNOG" id="COG5444">
    <property type="taxonomic scope" value="Bacteria"/>
</dbReference>
<name>D3FRB0_ALKPO</name>
<accession>D3FRB0</accession>
<comment type="similarity">
    <text evidence="3">In the N-terminal section; belongs to the LXG family.</text>
</comment>
<evidence type="ECO:0000259" key="4">
    <source>
        <dbReference type="PROSITE" id="PS51756"/>
    </source>
</evidence>
<dbReference type="InterPro" id="IPR028048">
    <property type="entry name" value="Tox-HNH-EHHH"/>
</dbReference>
<evidence type="ECO:0000256" key="3">
    <source>
        <dbReference type="ARBA" id="ARBA00034117"/>
    </source>
</evidence>
<dbReference type="Pfam" id="PF15657">
    <property type="entry name" value="Tox-HNH-EHHH"/>
    <property type="match status" value="1"/>
</dbReference>
<dbReference type="STRING" id="398511.BpOF4_17300"/>